<dbReference type="Proteomes" id="UP000298061">
    <property type="component" value="Unassembled WGS sequence"/>
</dbReference>
<dbReference type="EMBL" id="SFCI01000081">
    <property type="protein sequence ID" value="TFY82759.1"/>
    <property type="molecule type" value="Genomic_DNA"/>
</dbReference>
<organism evidence="1 2">
    <name type="scientific">Hericium alpestre</name>
    <dbReference type="NCBI Taxonomy" id="135208"/>
    <lineage>
        <taxon>Eukaryota</taxon>
        <taxon>Fungi</taxon>
        <taxon>Dikarya</taxon>
        <taxon>Basidiomycota</taxon>
        <taxon>Agaricomycotina</taxon>
        <taxon>Agaricomycetes</taxon>
        <taxon>Russulales</taxon>
        <taxon>Hericiaceae</taxon>
        <taxon>Hericium</taxon>
    </lineage>
</organism>
<proteinExistence type="predicted"/>
<accession>A0A4Z0A9Z5</accession>
<sequence length="125" mass="13860">MLNIGSESCVYDSRAVLHMADMAGAQDAQADVTPYILDFNLIRHQRPMLDSEAHDDTASNGNWTLIDESTSISVPEYEEPIITSLPYYIAPAPGSEQHTRYCIDDERIVGITQSNMAGEVTVYSF</sequence>
<name>A0A4Z0A9Z5_9AGAM</name>
<evidence type="ECO:0000313" key="1">
    <source>
        <dbReference type="EMBL" id="TFY82759.1"/>
    </source>
</evidence>
<protein>
    <submittedName>
        <fullName evidence="1">Uncharacterized protein</fullName>
    </submittedName>
</protein>
<evidence type="ECO:0000313" key="2">
    <source>
        <dbReference type="Proteomes" id="UP000298061"/>
    </source>
</evidence>
<dbReference type="AlphaFoldDB" id="A0A4Z0A9Z5"/>
<comment type="caution">
    <text evidence="1">The sequence shown here is derived from an EMBL/GenBank/DDBJ whole genome shotgun (WGS) entry which is preliminary data.</text>
</comment>
<gene>
    <name evidence="1" type="ORF">EWM64_g1252</name>
</gene>
<keyword evidence="2" id="KW-1185">Reference proteome</keyword>
<reference evidence="1 2" key="1">
    <citation type="submission" date="2019-02" db="EMBL/GenBank/DDBJ databases">
        <title>Genome sequencing of the rare red list fungi Hericium alpestre (H. flagellum).</title>
        <authorList>
            <person name="Buettner E."/>
            <person name="Kellner H."/>
        </authorList>
    </citation>
    <scope>NUCLEOTIDE SEQUENCE [LARGE SCALE GENOMIC DNA]</scope>
    <source>
        <strain evidence="1 2">DSM 108284</strain>
    </source>
</reference>